<dbReference type="SUPFAM" id="SSF57850">
    <property type="entry name" value="RING/U-box"/>
    <property type="match status" value="1"/>
</dbReference>
<feature type="transmembrane region" description="Helical" evidence="13">
    <location>
        <begin position="20"/>
        <end position="42"/>
    </location>
</feature>
<gene>
    <name evidence="15" type="ORF">JYU34_018191</name>
</gene>
<keyword evidence="10 13" id="KW-1133">Transmembrane helix</keyword>
<accession>A0ABQ7Q011</accession>
<dbReference type="EMBL" id="JAHIBW010000024">
    <property type="protein sequence ID" value="KAG7298552.1"/>
    <property type="molecule type" value="Genomic_DNA"/>
</dbReference>
<keyword evidence="8" id="KW-0833">Ubl conjugation pathway</keyword>
<dbReference type="PANTHER" id="PTHR45977:SF4">
    <property type="entry name" value="RING-TYPE DOMAIN-CONTAINING PROTEIN"/>
    <property type="match status" value="1"/>
</dbReference>
<dbReference type="SMART" id="SM00184">
    <property type="entry name" value="RING"/>
    <property type="match status" value="1"/>
</dbReference>
<dbReference type="PROSITE" id="PS50089">
    <property type="entry name" value="ZF_RING_2"/>
    <property type="match status" value="1"/>
</dbReference>
<evidence type="ECO:0000256" key="12">
    <source>
        <dbReference type="PROSITE-ProRule" id="PRU00175"/>
    </source>
</evidence>
<proteinExistence type="predicted"/>
<keyword evidence="6" id="KW-0479">Metal-binding</keyword>
<comment type="caution">
    <text evidence="15">The sequence shown here is derived from an EMBL/GenBank/DDBJ whole genome shotgun (WGS) entry which is preliminary data.</text>
</comment>
<evidence type="ECO:0000256" key="13">
    <source>
        <dbReference type="SAM" id="Phobius"/>
    </source>
</evidence>
<protein>
    <recommendedName>
        <fullName evidence="3">RING-type E3 ubiquitin transferase</fullName>
        <ecNumber evidence="3">2.3.2.27</ecNumber>
    </recommendedName>
</protein>
<dbReference type="Proteomes" id="UP000823941">
    <property type="component" value="Chromosome 24"/>
</dbReference>
<keyword evidence="11 13" id="KW-0472">Membrane</keyword>
<dbReference type="InterPro" id="IPR001841">
    <property type="entry name" value="Znf_RING"/>
</dbReference>
<dbReference type="EC" id="2.3.2.27" evidence="3"/>
<evidence type="ECO:0000313" key="16">
    <source>
        <dbReference type="Proteomes" id="UP000823941"/>
    </source>
</evidence>
<evidence type="ECO:0000256" key="1">
    <source>
        <dbReference type="ARBA" id="ARBA00000900"/>
    </source>
</evidence>
<dbReference type="Pfam" id="PF13639">
    <property type="entry name" value="zf-RING_2"/>
    <property type="match status" value="1"/>
</dbReference>
<organism evidence="15 16">
    <name type="scientific">Plutella xylostella</name>
    <name type="common">Diamondback moth</name>
    <name type="synonym">Plutella maculipennis</name>
    <dbReference type="NCBI Taxonomy" id="51655"/>
    <lineage>
        <taxon>Eukaryota</taxon>
        <taxon>Metazoa</taxon>
        <taxon>Ecdysozoa</taxon>
        <taxon>Arthropoda</taxon>
        <taxon>Hexapoda</taxon>
        <taxon>Insecta</taxon>
        <taxon>Pterygota</taxon>
        <taxon>Neoptera</taxon>
        <taxon>Endopterygota</taxon>
        <taxon>Lepidoptera</taxon>
        <taxon>Glossata</taxon>
        <taxon>Ditrysia</taxon>
        <taxon>Yponomeutoidea</taxon>
        <taxon>Plutellidae</taxon>
        <taxon>Plutella</taxon>
    </lineage>
</organism>
<evidence type="ECO:0000259" key="14">
    <source>
        <dbReference type="PROSITE" id="PS50089"/>
    </source>
</evidence>
<dbReference type="Gene3D" id="3.30.40.10">
    <property type="entry name" value="Zinc/RING finger domain, C3HC4 (zinc finger)"/>
    <property type="match status" value="1"/>
</dbReference>
<evidence type="ECO:0000256" key="8">
    <source>
        <dbReference type="ARBA" id="ARBA00022786"/>
    </source>
</evidence>
<sequence>MSGQEPEDDSNRKRSGPSRGLALAATATAVGIGFGAAIYYMFKKREASEAANSTQPASAGATSADWTAEDQCALDDALRENERRAREFRTRAWSAEECSICCEVMLDTHPLIDLDCSHRFHQECIRPWLRMEKPATCPNCRKRIEICELETIT</sequence>
<evidence type="ECO:0000256" key="11">
    <source>
        <dbReference type="ARBA" id="ARBA00023136"/>
    </source>
</evidence>
<keyword evidence="16" id="KW-1185">Reference proteome</keyword>
<evidence type="ECO:0000313" key="15">
    <source>
        <dbReference type="EMBL" id="KAG7298552.1"/>
    </source>
</evidence>
<keyword evidence="4" id="KW-0808">Transferase</keyword>
<evidence type="ECO:0000256" key="2">
    <source>
        <dbReference type="ARBA" id="ARBA00004141"/>
    </source>
</evidence>
<feature type="domain" description="RING-type" evidence="14">
    <location>
        <begin position="98"/>
        <end position="141"/>
    </location>
</feature>
<name>A0ABQ7Q011_PLUXY</name>
<keyword evidence="5 13" id="KW-0812">Transmembrane</keyword>
<reference evidence="15 16" key="1">
    <citation type="submission" date="2021-06" db="EMBL/GenBank/DDBJ databases">
        <title>A haploid diamondback moth (Plutella xylostella L.) genome assembly resolves 31 chromosomes and identifies a diamide resistance mutation.</title>
        <authorList>
            <person name="Ward C.M."/>
            <person name="Perry K.D."/>
            <person name="Baker G."/>
            <person name="Powis K."/>
            <person name="Heckel D.G."/>
            <person name="Baxter S.W."/>
        </authorList>
    </citation>
    <scope>NUCLEOTIDE SEQUENCE [LARGE SCALE GENOMIC DNA]</scope>
    <source>
        <strain evidence="15 16">LV</strain>
        <tissue evidence="15">Single pupa</tissue>
    </source>
</reference>
<keyword evidence="7 12" id="KW-0863">Zinc-finger</keyword>
<dbReference type="PANTHER" id="PTHR45977">
    <property type="entry name" value="TARGET OF ERK KINASE MPK-1"/>
    <property type="match status" value="1"/>
</dbReference>
<evidence type="ECO:0000256" key="4">
    <source>
        <dbReference type="ARBA" id="ARBA00022679"/>
    </source>
</evidence>
<evidence type="ECO:0000256" key="7">
    <source>
        <dbReference type="ARBA" id="ARBA00022771"/>
    </source>
</evidence>
<evidence type="ECO:0000256" key="3">
    <source>
        <dbReference type="ARBA" id="ARBA00012483"/>
    </source>
</evidence>
<comment type="subcellular location">
    <subcellularLocation>
        <location evidence="2">Membrane</location>
        <topology evidence="2">Multi-pass membrane protein</topology>
    </subcellularLocation>
</comment>
<evidence type="ECO:0000256" key="6">
    <source>
        <dbReference type="ARBA" id="ARBA00022723"/>
    </source>
</evidence>
<evidence type="ECO:0000256" key="5">
    <source>
        <dbReference type="ARBA" id="ARBA00022692"/>
    </source>
</evidence>
<evidence type="ECO:0000256" key="9">
    <source>
        <dbReference type="ARBA" id="ARBA00022833"/>
    </source>
</evidence>
<keyword evidence="9" id="KW-0862">Zinc</keyword>
<comment type="catalytic activity">
    <reaction evidence="1">
        <text>S-ubiquitinyl-[E2 ubiquitin-conjugating enzyme]-L-cysteine + [acceptor protein]-L-lysine = [E2 ubiquitin-conjugating enzyme]-L-cysteine + N(6)-ubiquitinyl-[acceptor protein]-L-lysine.</text>
        <dbReference type="EC" id="2.3.2.27"/>
    </reaction>
</comment>
<evidence type="ECO:0000256" key="10">
    <source>
        <dbReference type="ARBA" id="ARBA00022989"/>
    </source>
</evidence>
<dbReference type="InterPro" id="IPR013083">
    <property type="entry name" value="Znf_RING/FYVE/PHD"/>
</dbReference>